<evidence type="ECO:0000256" key="1">
    <source>
        <dbReference type="SAM" id="MobiDB-lite"/>
    </source>
</evidence>
<organism evidence="2">
    <name type="scientific">Cyberlindnera fabianii</name>
    <name type="common">Yeast</name>
    <name type="synonym">Hansenula fabianii</name>
    <dbReference type="NCBI Taxonomy" id="36022"/>
    <lineage>
        <taxon>Eukaryota</taxon>
        <taxon>Fungi</taxon>
        <taxon>Dikarya</taxon>
        <taxon>Ascomycota</taxon>
        <taxon>Saccharomycotina</taxon>
        <taxon>Saccharomycetes</taxon>
        <taxon>Phaffomycetales</taxon>
        <taxon>Phaffomycetaceae</taxon>
        <taxon>Cyberlindnera</taxon>
    </lineage>
</organism>
<feature type="region of interest" description="Disordered" evidence="1">
    <location>
        <begin position="360"/>
        <end position="490"/>
    </location>
</feature>
<proteinExistence type="predicted"/>
<feature type="region of interest" description="Disordered" evidence="1">
    <location>
        <begin position="594"/>
        <end position="639"/>
    </location>
</feature>
<evidence type="ECO:0000313" key="2">
    <source>
        <dbReference type="EMBL" id="CDR37585.1"/>
    </source>
</evidence>
<dbReference type="EMBL" id="LK052886">
    <property type="protein sequence ID" value="CDR37585.1"/>
    <property type="molecule type" value="Genomic_DNA"/>
</dbReference>
<feature type="compositionally biased region" description="Polar residues" evidence="1">
    <location>
        <begin position="513"/>
        <end position="533"/>
    </location>
</feature>
<gene>
    <name evidence="2" type="ORF">CYFA0S_01e12728g</name>
</gene>
<feature type="region of interest" description="Disordered" evidence="1">
    <location>
        <begin position="147"/>
        <end position="196"/>
    </location>
</feature>
<protein>
    <submittedName>
        <fullName evidence="2">CYFA0S01e12728g1_1</fullName>
    </submittedName>
</protein>
<dbReference type="AlphaFoldDB" id="A0A061AKB9"/>
<feature type="compositionally biased region" description="Polar residues" evidence="1">
    <location>
        <begin position="425"/>
        <end position="444"/>
    </location>
</feature>
<dbReference type="VEuPathDB" id="FungiDB:BON22_0285"/>
<feature type="compositionally biased region" description="Polar residues" evidence="1">
    <location>
        <begin position="362"/>
        <end position="376"/>
    </location>
</feature>
<feature type="compositionally biased region" description="Low complexity" evidence="1">
    <location>
        <begin position="295"/>
        <end position="327"/>
    </location>
</feature>
<sequence>MASHSSSGISFTVPIGDRTNSMTSLNSFHSTASAMEPVSRQHIARGSSTNDLLTLDTKFMKPSRLKPGLKHSASHQSFTSTTAAGQRYNSITSTRSARPIPRTNSLQSGLMSELRAPSFRGSESLTNLPEYKKHSVTNAHLQQVKQQFYQQKKQEQHHHQQQKQQQLQQHQHQNQHLLQSQHQYQNQQQQQQPKHQSMLELNALESQKPQSFARRNSHMPQVPFTFPNGEVYIPRNKQRNSCTNLNKLNTDVSIAPPAHSFKSAPSSPGRHSLTSKSTIKPQALYVPQDTCHTASSSSNTNSYSSSPSPSRGSRTNSSLSESTPPSSIDDLSLQPTESKILENSLTGTASSSNLTMIEEHSAGSQHDVPTTTPTSDVSEKTITPPLTEGDVQSSVSTPTSPTADLLEDSLKSSVTLRGSDAFSGTEPSISSPSAPLPEPQTSAAQPEPHAQSQSPKPQPQSQPQQNRAIISRPAPATTKSSVSALKNADKLERKPSAIKRFFSKLFGNKKKPSSTTLNRTATSNQRTSIPVKDTSTNHAAAKVSHDFQHPLQRQKTTGSDVFSFVEGDEDKGINVGDLANLKLDEPDFGSKPGDLSNLFANLSDTEPSGDVFQHPDDTSKDTSEGDDKLVVKKNRDKSPDAEDAVITFDDMNFIEKMIEYGETSFPDLSSSDLGKSQRKMMRSKSIERKKSIRSISSASKLSAVIGEPETVAEPPTPTEGDEPLQVIYTNQRREPHSELKSRGSILKTQRDSSTTGKKVAFTNHIYVNSTYPAFVYNRHARGTSSYQLSPPAIQQIRHEMNDFKRSMAVHEASLSNTHFFRA</sequence>
<feature type="region of interest" description="Disordered" evidence="1">
    <location>
        <begin position="509"/>
        <end position="533"/>
    </location>
</feature>
<reference evidence="2" key="1">
    <citation type="journal article" date="2014" name="Genome Announc.">
        <title>Genome sequence of the yeast Cyberlindnera fabianii (Hansenula fabianii).</title>
        <authorList>
            <person name="Freel K.C."/>
            <person name="Sarilar V."/>
            <person name="Neuveglise C."/>
            <person name="Devillers H."/>
            <person name="Friedrich A."/>
            <person name="Schacherer J."/>
        </authorList>
    </citation>
    <scope>NUCLEOTIDE SEQUENCE</scope>
    <source>
        <strain evidence="2">YJS4271</strain>
    </source>
</reference>
<feature type="compositionally biased region" description="Low complexity" evidence="1">
    <location>
        <begin position="393"/>
        <end position="402"/>
    </location>
</feature>
<feature type="region of interest" description="Disordered" evidence="1">
    <location>
        <begin position="64"/>
        <end position="110"/>
    </location>
</feature>
<feature type="compositionally biased region" description="Low complexity" evidence="1">
    <location>
        <begin position="451"/>
        <end position="465"/>
    </location>
</feature>
<feature type="region of interest" description="Disordered" evidence="1">
    <location>
        <begin position="668"/>
        <end position="692"/>
    </location>
</feature>
<name>A0A061AKB9_CYBFA</name>
<feature type="compositionally biased region" description="Low complexity" evidence="1">
    <location>
        <begin position="162"/>
        <end position="196"/>
    </location>
</feature>
<feature type="compositionally biased region" description="Polar residues" evidence="1">
    <location>
        <begin position="74"/>
        <end position="110"/>
    </location>
</feature>
<accession>A0A061AKB9</accession>
<dbReference type="OrthoDB" id="5563016at2759"/>
<feature type="region of interest" description="Disordered" evidence="1">
    <location>
        <begin position="289"/>
        <end position="335"/>
    </location>
</feature>
<feature type="compositionally biased region" description="Basic and acidic residues" evidence="1">
    <location>
        <begin position="613"/>
        <end position="630"/>
    </location>
</feature>
<feature type="compositionally biased region" description="Basic residues" evidence="1">
    <location>
        <begin position="64"/>
        <end position="73"/>
    </location>
</feature>
<feature type="region of interest" description="Disordered" evidence="1">
    <location>
        <begin position="255"/>
        <end position="276"/>
    </location>
</feature>